<dbReference type="AlphaFoldDB" id="A0AA97JF29"/>
<dbReference type="CDD" id="cd06257">
    <property type="entry name" value="DnaJ"/>
    <property type="match status" value="1"/>
</dbReference>
<dbReference type="RefSeq" id="XP_054836978.1">
    <property type="nucleotide sequence ID" value="XM_054981003.1"/>
</dbReference>
<dbReference type="Pfam" id="PF00226">
    <property type="entry name" value="DnaJ"/>
    <property type="match status" value="1"/>
</dbReference>
<feature type="domain" description="J" evidence="3">
    <location>
        <begin position="3"/>
        <end position="69"/>
    </location>
</feature>
<proteinExistence type="predicted"/>
<gene>
    <name evidence="5" type="primary">LOC129330805</name>
</gene>
<sequence>MINYYDILGVQRNASVDNIKKAYRKLALKVHPDKNPEDREAAEKKFLEISKAYEVLSDAKKRDMYDKFSHRHTSEKERRRGERGDHGRRYNDEDRVKERVVDIELGAHGPHLNVHMETDSFSLNIFGDLIDDISASIRGVSPVAGTGFTSFGSKTPGGCSSSSITSLNNSGNVRFKSIITTRKIINGKEIITKRIVVDGKERVKVEEKLISH</sequence>
<evidence type="ECO:0000313" key="5">
    <source>
        <dbReference type="RefSeq" id="XP_054836978.1"/>
    </source>
</evidence>
<dbReference type="GeneID" id="129330805"/>
<keyword evidence="4" id="KW-1185">Reference proteome</keyword>
<dbReference type="InterPro" id="IPR036869">
    <property type="entry name" value="J_dom_sf"/>
</dbReference>
<dbReference type="PROSITE" id="PS50076">
    <property type="entry name" value="DNAJ_2"/>
    <property type="match status" value="1"/>
</dbReference>
<dbReference type="Gene3D" id="1.10.287.110">
    <property type="entry name" value="DnaJ domain"/>
    <property type="match status" value="1"/>
</dbReference>
<dbReference type="PANTHER" id="PTHR45168">
    <property type="entry name" value="DNAJ HOMOLOG SUBFAMILY B MEMBER 2"/>
    <property type="match status" value="1"/>
</dbReference>
<dbReference type="SMART" id="SM00271">
    <property type="entry name" value="DnaJ"/>
    <property type="match status" value="1"/>
</dbReference>
<protein>
    <submittedName>
        <fullName evidence="5">DnaJ homolog subfamily B member 6-like</fullName>
    </submittedName>
</protein>
<evidence type="ECO:0000313" key="4">
    <source>
        <dbReference type="Proteomes" id="UP001190640"/>
    </source>
</evidence>
<evidence type="ECO:0000259" key="3">
    <source>
        <dbReference type="PROSITE" id="PS50076"/>
    </source>
</evidence>
<reference evidence="5" key="1">
    <citation type="submission" date="2025-08" db="UniProtKB">
        <authorList>
            <consortium name="RefSeq"/>
        </authorList>
    </citation>
    <scope>IDENTIFICATION</scope>
    <source>
        <tissue evidence="5">Blood</tissue>
    </source>
</reference>
<dbReference type="KEGG" id="emc:129330805"/>
<dbReference type="Proteomes" id="UP001190640">
    <property type="component" value="Chromosome 5"/>
</dbReference>
<dbReference type="PANTHER" id="PTHR45168:SF4">
    <property type="entry name" value="SIMILAR TO DNAJ HOMOLOG SUBFAMILY B MEMBER 6 (HEAT SHOCK PROTEIN J2) (HSJ-2) (MRJ) (MDJ4)"/>
    <property type="match status" value="1"/>
</dbReference>
<evidence type="ECO:0000256" key="1">
    <source>
        <dbReference type="ARBA" id="ARBA00023186"/>
    </source>
</evidence>
<organism evidence="4 5">
    <name type="scientific">Eublepharis macularius</name>
    <name type="common">Leopard gecko</name>
    <name type="synonym">Cyrtodactylus macularius</name>
    <dbReference type="NCBI Taxonomy" id="481883"/>
    <lineage>
        <taxon>Eukaryota</taxon>
        <taxon>Metazoa</taxon>
        <taxon>Chordata</taxon>
        <taxon>Craniata</taxon>
        <taxon>Vertebrata</taxon>
        <taxon>Euteleostomi</taxon>
        <taxon>Lepidosauria</taxon>
        <taxon>Squamata</taxon>
        <taxon>Bifurcata</taxon>
        <taxon>Gekkota</taxon>
        <taxon>Eublepharidae</taxon>
        <taxon>Eublepharinae</taxon>
        <taxon>Eublepharis</taxon>
    </lineage>
</organism>
<dbReference type="GO" id="GO:0051082">
    <property type="term" value="F:unfolded protein binding"/>
    <property type="evidence" value="ECO:0007669"/>
    <property type="project" value="InterPro"/>
</dbReference>
<evidence type="ECO:0000256" key="2">
    <source>
        <dbReference type="SAM" id="MobiDB-lite"/>
    </source>
</evidence>
<dbReference type="GO" id="GO:0030544">
    <property type="term" value="F:Hsp70 protein binding"/>
    <property type="evidence" value="ECO:0007669"/>
    <property type="project" value="InterPro"/>
</dbReference>
<name>A0AA97JF29_EUBMA</name>
<dbReference type="InterPro" id="IPR043183">
    <property type="entry name" value="DNJB2/6-like"/>
</dbReference>
<keyword evidence="1" id="KW-0143">Chaperone</keyword>
<dbReference type="PRINTS" id="PR00625">
    <property type="entry name" value="JDOMAIN"/>
</dbReference>
<dbReference type="InterPro" id="IPR001623">
    <property type="entry name" value="DnaJ_domain"/>
</dbReference>
<dbReference type="SUPFAM" id="SSF46565">
    <property type="entry name" value="Chaperone J-domain"/>
    <property type="match status" value="1"/>
</dbReference>
<accession>A0AA97JF29</accession>
<feature type="region of interest" description="Disordered" evidence="2">
    <location>
        <begin position="67"/>
        <end position="93"/>
    </location>
</feature>